<evidence type="ECO:0000259" key="1">
    <source>
        <dbReference type="Pfam" id="PF01624"/>
    </source>
</evidence>
<dbReference type="GO" id="GO:0005524">
    <property type="term" value="F:ATP binding"/>
    <property type="evidence" value="ECO:0007669"/>
    <property type="project" value="InterPro"/>
</dbReference>
<accession>M3IPA2</accession>
<name>M3IPA2_LEPIT</name>
<evidence type="ECO:0000313" key="3">
    <source>
        <dbReference type="Proteomes" id="UP000011778"/>
    </source>
</evidence>
<gene>
    <name evidence="2" type="ORF">LEP1GSC150_0792</name>
</gene>
<dbReference type="InterPro" id="IPR016151">
    <property type="entry name" value="DNA_mismatch_repair_MutS_N"/>
</dbReference>
<feature type="domain" description="DNA mismatch repair protein MutS-like N-terminal" evidence="1">
    <location>
        <begin position="22"/>
        <end position="51"/>
    </location>
</feature>
<dbReference type="GO" id="GO:0030983">
    <property type="term" value="F:mismatched DNA binding"/>
    <property type="evidence" value="ECO:0007669"/>
    <property type="project" value="InterPro"/>
</dbReference>
<evidence type="ECO:0000313" key="2">
    <source>
        <dbReference type="EMBL" id="EMG22442.1"/>
    </source>
</evidence>
<reference evidence="2 3" key="1">
    <citation type="submission" date="2013-02" db="EMBL/GenBank/DDBJ databases">
        <authorList>
            <person name="Harkins D.M."/>
            <person name="Durkin A.S."/>
            <person name="Brinkac L.M."/>
            <person name="Haft D.H."/>
            <person name="Selengut J.D."/>
            <person name="Sanka R."/>
            <person name="DePew J."/>
            <person name="Purushe J."/>
            <person name="Tulsiani S.M."/>
            <person name="Graham G.C."/>
            <person name="Burns M.-A."/>
            <person name="Dohnt M.F."/>
            <person name="Smythe L.D."/>
            <person name="McKay D.B."/>
            <person name="Craig S.B."/>
            <person name="Vinetz J.M."/>
            <person name="Sutton G.G."/>
            <person name="Nierman W.C."/>
            <person name="Fouts D.E."/>
        </authorList>
    </citation>
    <scope>NUCLEOTIDE SEQUENCE [LARGE SCALE GENOMIC DNA]</scope>
    <source>
        <strain evidence="2 3">LT2050</strain>
    </source>
</reference>
<protein>
    <submittedName>
        <fullName evidence="2">MutS domain I protein</fullName>
    </submittedName>
</protein>
<sequence length="51" mass="5929">MNLESTATSAEYWSDLADALNTPMMKQFLAIKKDFPDTILFFGWEIFTKCF</sequence>
<dbReference type="Gene3D" id="3.40.1170.10">
    <property type="entry name" value="DNA repair protein MutS, domain I"/>
    <property type="match status" value="1"/>
</dbReference>
<organism evidence="2 3">
    <name type="scientific">Leptospira interrogans serovar Copenhageni str. LT2050</name>
    <dbReference type="NCBI Taxonomy" id="1001598"/>
    <lineage>
        <taxon>Bacteria</taxon>
        <taxon>Pseudomonadati</taxon>
        <taxon>Spirochaetota</taxon>
        <taxon>Spirochaetia</taxon>
        <taxon>Leptospirales</taxon>
        <taxon>Leptospiraceae</taxon>
        <taxon>Leptospira</taxon>
    </lineage>
</organism>
<dbReference type="GO" id="GO:0006298">
    <property type="term" value="P:mismatch repair"/>
    <property type="evidence" value="ECO:0007669"/>
    <property type="project" value="InterPro"/>
</dbReference>
<comment type="caution">
    <text evidence="2">The sequence shown here is derived from an EMBL/GenBank/DDBJ whole genome shotgun (WGS) entry which is preliminary data.</text>
</comment>
<dbReference type="Proteomes" id="UP000011778">
    <property type="component" value="Unassembled WGS sequence"/>
</dbReference>
<proteinExistence type="predicted"/>
<dbReference type="InterPro" id="IPR007695">
    <property type="entry name" value="DNA_mismatch_repair_MutS-lik_N"/>
</dbReference>
<dbReference type="Pfam" id="PF01624">
    <property type="entry name" value="MutS_I"/>
    <property type="match status" value="1"/>
</dbReference>
<dbReference type="AlphaFoldDB" id="M3IPA2"/>
<dbReference type="EMBL" id="AFMD02000213">
    <property type="protein sequence ID" value="EMG22442.1"/>
    <property type="molecule type" value="Genomic_DNA"/>
</dbReference>